<dbReference type="Gene3D" id="3.60.15.10">
    <property type="entry name" value="Ribonuclease Z/Hydroxyacylglutathione hydrolase-like"/>
    <property type="match status" value="2"/>
</dbReference>
<protein>
    <submittedName>
        <fullName evidence="4">MBL fold metallo-hydrolase</fullName>
    </submittedName>
</protein>
<dbReference type="InterPro" id="IPR011108">
    <property type="entry name" value="RMMBL"/>
</dbReference>
<comment type="caution">
    <text evidence="4">The sequence shown here is derived from an EMBL/GenBank/DDBJ whole genome shotgun (WGS) entry which is preliminary data.</text>
</comment>
<keyword evidence="1" id="KW-0269">Exonuclease</keyword>
<keyword evidence="4" id="KW-0378">Hydrolase</keyword>
<evidence type="ECO:0000313" key="4">
    <source>
        <dbReference type="EMBL" id="HHP04603.1"/>
    </source>
</evidence>
<gene>
    <name evidence="4" type="ORF">ENM88_02465</name>
</gene>
<reference evidence="4" key="1">
    <citation type="journal article" date="2020" name="mSystems">
        <title>Genome- and Community-Level Interaction Insights into Carbon Utilization and Element Cycling Functions of Hydrothermarchaeota in Hydrothermal Sediment.</title>
        <authorList>
            <person name="Zhou Z."/>
            <person name="Liu Y."/>
            <person name="Xu W."/>
            <person name="Pan J."/>
            <person name="Luo Z.H."/>
            <person name="Li M."/>
        </authorList>
    </citation>
    <scope>NUCLEOTIDE SEQUENCE [LARGE SCALE GENOMIC DNA]</scope>
    <source>
        <strain evidence="4">SpSt-1125</strain>
    </source>
</reference>
<dbReference type="PANTHER" id="PTHR43694:SF1">
    <property type="entry name" value="RIBONUCLEASE J"/>
    <property type="match status" value="1"/>
</dbReference>
<name>A0A7J3X5W3_THEPE</name>
<dbReference type="InterPro" id="IPR042173">
    <property type="entry name" value="RNase_J_2"/>
</dbReference>
<keyword evidence="2" id="KW-0694">RNA-binding</keyword>
<dbReference type="EMBL" id="DRZM01000087">
    <property type="protein sequence ID" value="HHP04603.1"/>
    <property type="molecule type" value="Genomic_DNA"/>
</dbReference>
<dbReference type="Pfam" id="PF00753">
    <property type="entry name" value="Lactamase_B"/>
    <property type="match status" value="1"/>
</dbReference>
<feature type="domain" description="Metallo-beta-lactamase" evidence="3">
    <location>
        <begin position="14"/>
        <end position="239"/>
    </location>
</feature>
<keyword evidence="1" id="KW-0540">Nuclease</keyword>
<evidence type="ECO:0000259" key="3">
    <source>
        <dbReference type="SMART" id="SM00849"/>
    </source>
</evidence>
<dbReference type="GO" id="GO:0003723">
    <property type="term" value="F:RNA binding"/>
    <property type="evidence" value="ECO:0007669"/>
    <property type="project" value="UniProtKB-KW"/>
</dbReference>
<dbReference type="PANTHER" id="PTHR43694">
    <property type="entry name" value="RIBONUCLEASE J"/>
    <property type="match status" value="1"/>
</dbReference>
<dbReference type="InterPro" id="IPR001279">
    <property type="entry name" value="Metallo-B-lactamas"/>
</dbReference>
<dbReference type="AlphaFoldDB" id="A0A7J3X5W3"/>
<accession>A0A7J3X5W3</accession>
<dbReference type="SUPFAM" id="SSF56281">
    <property type="entry name" value="Metallo-hydrolase/oxidoreductase"/>
    <property type="match status" value="1"/>
</dbReference>
<dbReference type="SMART" id="SM00849">
    <property type="entry name" value="Lactamase_B"/>
    <property type="match status" value="1"/>
</dbReference>
<organism evidence="4">
    <name type="scientific">Thermofilum pendens</name>
    <dbReference type="NCBI Taxonomy" id="2269"/>
    <lineage>
        <taxon>Archaea</taxon>
        <taxon>Thermoproteota</taxon>
        <taxon>Thermoprotei</taxon>
        <taxon>Thermofilales</taxon>
        <taxon>Thermofilaceae</taxon>
        <taxon>Thermofilum</taxon>
    </lineage>
</organism>
<dbReference type="Pfam" id="PF07521">
    <property type="entry name" value="RMMBL"/>
    <property type="match status" value="1"/>
</dbReference>
<evidence type="ECO:0000256" key="1">
    <source>
        <dbReference type="ARBA" id="ARBA00022839"/>
    </source>
</evidence>
<sequence length="415" mass="46258">MVRVEVVQGASEVGGTCVRVADGDRVLVFDQGLRFSRFRRLYGFRVRPRGPDELRELGVLPGIEVLEGAEALYITHFHLDHLGLLGDLPDELVIRAPSRDALGLVEKWYSEAPDWTAFIPPRYSAVVEEAEPRVTDKRGVMALPVPHSAYPSTAYLYFGSDATVLYTGDLRLEALAQAGQLYRCTLFSFFEENPDVRVDKLVVEGTNFGRPVWPLSWEDALPLLRRLLALRGPLLIALHRLELDLFAALLGELRAAGRRVVVASKKLLDVVELWFGRLGLPAEGLLRAPALAEEPSSIELAGPEDLRDPSSFAVAADLYELVEFARDAAPEVELRGGLALLMLSEHEAEEGLEEAVALGWLRRLGLQPYRLRVSGHYYPHELARLIQLVKPREVVPVHTENPSLVHEIFRMLTSS</sequence>
<evidence type="ECO:0000256" key="2">
    <source>
        <dbReference type="ARBA" id="ARBA00022884"/>
    </source>
</evidence>
<dbReference type="GO" id="GO:0004527">
    <property type="term" value="F:exonuclease activity"/>
    <property type="evidence" value="ECO:0007669"/>
    <property type="project" value="UniProtKB-KW"/>
</dbReference>
<dbReference type="InterPro" id="IPR036866">
    <property type="entry name" value="RibonucZ/Hydroxyglut_hydro"/>
</dbReference>
<dbReference type="Gene3D" id="3.40.50.10710">
    <property type="entry name" value="Metallo-hydrolase/oxidoreductase"/>
    <property type="match status" value="1"/>
</dbReference>
<proteinExistence type="predicted"/>